<gene>
    <name evidence="3" type="ORF">DRE_07380</name>
</gene>
<sequence length="664" mass="72205">MDPSSLKVLELKAELKKRGLAVGGLKKELVERLTEALEKENAAEEPEEEEEEEEEGGEEEDEDEGGEADGAVNAPDDDEEESSVTVDNATPKDKMEDVRVDEKEEADTSTSTLEAEVPMESTEDVEMTSAEDKIEPTPAVEDAAPTEPSKEDEEEPSEPEPTPKAATVETADPTPTPNNETPQHAESVLEPVTSAPTPLQAPEAAQAIEADLSKRRKRSRSPSVRAGEVEAKKVRVQEELPGRNDESMTDAAPVISTASPKHDRGRSRSRSQSRSPSRGYDRPRSRTRSQTRSRSQSRSRSRTQSPSQARQRPSIAASTKDARFKSLFNNQDDSASAPHPTTTVITGAASPSRSDDGETVSPSIHPATRALYIRELVRPLQESQLRAHLIQLAGSRASDSGPVDESVLEMIYLDGIKTHCFAIFSSGQACSRARNGVHGRLFPNEKNRKVLFADYVPEDKVDAWVAREKQNRGVRYVVTYGDSADGVEAVHEEYSGGAAAVTNAVGTGGARGSVSSAVPERSRAPADAPVGPRGRSGGMNAPNVGTGASVAPPNARVVSLDELFLSTKTKPKIYYKPVDEATVKERIAKGPVEGEVRGRPGRKGSSDSWRGGFARGGRGGRRTVGDSWTSRDRDREFERRDWVRDGGRGDRRGPYRERSPRDRW</sequence>
<dbReference type="SUPFAM" id="SSF68906">
    <property type="entry name" value="SAP domain"/>
    <property type="match status" value="1"/>
</dbReference>
<dbReference type="InterPro" id="IPR034257">
    <property type="entry name" value="Acinus_RRM"/>
</dbReference>
<feature type="compositionally biased region" description="Acidic residues" evidence="1">
    <location>
        <begin position="43"/>
        <end position="67"/>
    </location>
</feature>
<accession>W7HUQ1</accession>
<proteinExistence type="predicted"/>
<dbReference type="InterPro" id="IPR036361">
    <property type="entry name" value="SAP_dom_sf"/>
</dbReference>
<dbReference type="PANTHER" id="PTHR47031">
    <property type="entry name" value="SAP DNA-BINDING DOMAIN-CONTAINING PROTEIN"/>
    <property type="match status" value="1"/>
</dbReference>
<organism evidence="3 4">
    <name type="scientific">Drechslerella stenobrocha 248</name>
    <dbReference type="NCBI Taxonomy" id="1043628"/>
    <lineage>
        <taxon>Eukaryota</taxon>
        <taxon>Fungi</taxon>
        <taxon>Dikarya</taxon>
        <taxon>Ascomycota</taxon>
        <taxon>Pezizomycotina</taxon>
        <taxon>Orbiliomycetes</taxon>
        <taxon>Orbiliales</taxon>
        <taxon>Orbiliaceae</taxon>
        <taxon>Drechslerella</taxon>
    </lineage>
</organism>
<name>W7HUQ1_9PEZI</name>
<dbReference type="InterPro" id="IPR032552">
    <property type="entry name" value="RSB_motif"/>
</dbReference>
<evidence type="ECO:0000256" key="1">
    <source>
        <dbReference type="SAM" id="MobiDB-lite"/>
    </source>
</evidence>
<dbReference type="HOGENOM" id="CLU_016396_0_0_1"/>
<dbReference type="InterPro" id="IPR003034">
    <property type="entry name" value="SAP_dom"/>
</dbReference>
<feature type="compositionally biased region" description="Basic and acidic residues" evidence="1">
    <location>
        <begin position="227"/>
        <end position="246"/>
    </location>
</feature>
<feature type="region of interest" description="Disordered" evidence="1">
    <location>
        <begin position="508"/>
        <end position="548"/>
    </location>
</feature>
<feature type="compositionally biased region" description="Basic residues" evidence="1">
    <location>
        <begin position="285"/>
        <end position="301"/>
    </location>
</feature>
<dbReference type="OrthoDB" id="5348404at2759"/>
<evidence type="ECO:0000259" key="2">
    <source>
        <dbReference type="PROSITE" id="PS50800"/>
    </source>
</evidence>
<dbReference type="PROSITE" id="PS50800">
    <property type="entry name" value="SAP"/>
    <property type="match status" value="1"/>
</dbReference>
<evidence type="ECO:0000313" key="3">
    <source>
        <dbReference type="EMBL" id="EWC43762.1"/>
    </source>
</evidence>
<feature type="region of interest" description="Disordered" evidence="1">
    <location>
        <begin position="36"/>
        <end position="363"/>
    </location>
</feature>
<dbReference type="PANTHER" id="PTHR47031:SF3">
    <property type="entry name" value="SAP DOMAIN-CONTAINING PROTEIN"/>
    <property type="match status" value="1"/>
</dbReference>
<dbReference type="Proteomes" id="UP000024837">
    <property type="component" value="Unassembled WGS sequence"/>
</dbReference>
<reference evidence="3 4" key="1">
    <citation type="submission" date="2013-05" db="EMBL/GenBank/DDBJ databases">
        <title>Drechslerella stenobrocha genome reveals carnivorous origination and mechanical trapping mechanism of predatory fungi.</title>
        <authorList>
            <person name="Liu X."/>
            <person name="Zhang W."/>
            <person name="Liu K."/>
        </authorList>
    </citation>
    <scope>NUCLEOTIDE SEQUENCE [LARGE SCALE GENOMIC DNA]</scope>
    <source>
        <strain evidence="3 4">248</strain>
    </source>
</reference>
<dbReference type="EMBL" id="KI966453">
    <property type="protein sequence ID" value="EWC43762.1"/>
    <property type="molecule type" value="Genomic_DNA"/>
</dbReference>
<protein>
    <recommendedName>
        <fullName evidence="2">SAP domain-containing protein</fullName>
    </recommendedName>
</protein>
<dbReference type="Pfam" id="PF16294">
    <property type="entry name" value="RSB_motif"/>
    <property type="match status" value="1"/>
</dbReference>
<keyword evidence="4" id="KW-1185">Reference proteome</keyword>
<dbReference type="Gene3D" id="1.10.720.30">
    <property type="entry name" value="SAP domain"/>
    <property type="match status" value="1"/>
</dbReference>
<evidence type="ECO:0000313" key="4">
    <source>
        <dbReference type="Proteomes" id="UP000024837"/>
    </source>
</evidence>
<feature type="compositionally biased region" description="Polar residues" evidence="1">
    <location>
        <begin position="327"/>
        <end position="352"/>
    </location>
</feature>
<feature type="compositionally biased region" description="Low complexity" evidence="1">
    <location>
        <begin position="302"/>
        <end position="314"/>
    </location>
</feature>
<dbReference type="SMART" id="SM00513">
    <property type="entry name" value="SAP"/>
    <property type="match status" value="1"/>
</dbReference>
<feature type="compositionally biased region" description="Basic and acidic residues" evidence="1">
    <location>
        <begin position="629"/>
        <end position="664"/>
    </location>
</feature>
<dbReference type="Pfam" id="PF02037">
    <property type="entry name" value="SAP"/>
    <property type="match status" value="1"/>
</dbReference>
<dbReference type="AlphaFoldDB" id="W7HUQ1"/>
<dbReference type="CDD" id="cd12432">
    <property type="entry name" value="RRM_ACINU"/>
    <property type="match status" value="1"/>
</dbReference>
<feature type="region of interest" description="Disordered" evidence="1">
    <location>
        <begin position="591"/>
        <end position="664"/>
    </location>
</feature>
<feature type="compositionally biased region" description="Basic and acidic residues" evidence="1">
    <location>
        <begin position="90"/>
        <end position="102"/>
    </location>
</feature>
<feature type="domain" description="SAP" evidence="2">
    <location>
        <begin position="3"/>
        <end position="37"/>
    </location>
</feature>